<accession>A0A0F9K5Y5</accession>
<name>A0A0F9K5Y5_9ZZZZ</name>
<protein>
    <recommendedName>
        <fullName evidence="4">Type I restriction modification DNA specificity domain-containing protein</fullName>
    </recommendedName>
</protein>
<comment type="caution">
    <text evidence="3">The sequence shown here is derived from an EMBL/GenBank/DDBJ whole genome shotgun (WGS) entry which is preliminary data.</text>
</comment>
<proteinExistence type="predicted"/>
<dbReference type="EMBL" id="LAZR01014437">
    <property type="protein sequence ID" value="KKM17493.1"/>
    <property type="molecule type" value="Genomic_DNA"/>
</dbReference>
<evidence type="ECO:0000313" key="3">
    <source>
        <dbReference type="EMBL" id="KKM17493.1"/>
    </source>
</evidence>
<dbReference type="AlphaFoldDB" id="A0A0F9K5Y5"/>
<evidence type="ECO:0000256" key="2">
    <source>
        <dbReference type="ARBA" id="ARBA00023125"/>
    </source>
</evidence>
<reference evidence="3" key="1">
    <citation type="journal article" date="2015" name="Nature">
        <title>Complex archaea that bridge the gap between prokaryotes and eukaryotes.</title>
        <authorList>
            <person name="Spang A."/>
            <person name="Saw J.H."/>
            <person name="Jorgensen S.L."/>
            <person name="Zaremba-Niedzwiedzka K."/>
            <person name="Martijn J."/>
            <person name="Lind A.E."/>
            <person name="van Eijk R."/>
            <person name="Schleper C."/>
            <person name="Guy L."/>
            <person name="Ettema T.J."/>
        </authorList>
    </citation>
    <scope>NUCLEOTIDE SEQUENCE</scope>
</reference>
<evidence type="ECO:0008006" key="4">
    <source>
        <dbReference type="Google" id="ProtNLM"/>
    </source>
</evidence>
<dbReference type="SUPFAM" id="SSF116734">
    <property type="entry name" value="DNA methylase specificity domain"/>
    <property type="match status" value="2"/>
</dbReference>
<dbReference type="InterPro" id="IPR044946">
    <property type="entry name" value="Restrct_endonuc_typeI_TRD_sf"/>
</dbReference>
<evidence type="ECO:0000256" key="1">
    <source>
        <dbReference type="ARBA" id="ARBA00022747"/>
    </source>
</evidence>
<dbReference type="GO" id="GO:0003677">
    <property type="term" value="F:DNA binding"/>
    <property type="evidence" value="ECO:0007669"/>
    <property type="project" value="UniProtKB-KW"/>
</dbReference>
<gene>
    <name evidence="3" type="ORF">LCGC14_1675210</name>
</gene>
<dbReference type="PANTHER" id="PTHR30408">
    <property type="entry name" value="TYPE-1 RESTRICTION ENZYME ECOKI SPECIFICITY PROTEIN"/>
    <property type="match status" value="1"/>
</dbReference>
<dbReference type="InterPro" id="IPR052021">
    <property type="entry name" value="Type-I_RS_S_subunit"/>
</dbReference>
<dbReference type="GO" id="GO:0009307">
    <property type="term" value="P:DNA restriction-modification system"/>
    <property type="evidence" value="ECO:0007669"/>
    <property type="project" value="UniProtKB-KW"/>
</dbReference>
<keyword evidence="1" id="KW-0680">Restriction system</keyword>
<dbReference type="CDD" id="cd16961">
    <property type="entry name" value="RMtype1_S_TRD-CR_like"/>
    <property type="match status" value="2"/>
</dbReference>
<organism evidence="3">
    <name type="scientific">marine sediment metagenome</name>
    <dbReference type="NCBI Taxonomy" id="412755"/>
    <lineage>
        <taxon>unclassified sequences</taxon>
        <taxon>metagenomes</taxon>
        <taxon>ecological metagenomes</taxon>
    </lineage>
</organism>
<dbReference type="Gene3D" id="3.90.220.20">
    <property type="entry name" value="DNA methylase specificity domains"/>
    <property type="match status" value="3"/>
</dbReference>
<dbReference type="PANTHER" id="PTHR30408:SF12">
    <property type="entry name" value="TYPE I RESTRICTION ENZYME MJAVIII SPECIFICITY SUBUNIT"/>
    <property type="match status" value="1"/>
</dbReference>
<keyword evidence="2" id="KW-0238">DNA-binding</keyword>
<sequence length="442" mass="48734">MAVWSQVSVGFVIEADRFDGEYYKPDALVAIRRIAEKGGQELASMADILTGRTPSDYDDDGCLSVVRSGDLVAPLIYPTCERPFLKAQPSHDRFRLRRGDILISSIGMGSIGKISLVVDATDLITVSEVTILRDATIPPELLFTYLASSTGQSQIEREITGATGQQHLLKSKVGRILIPAALNDIGSALRNMVQETYERQEAGRVAYTAAESLLESALGLDKVDLTPRLFYEVEHSGVTKAKRFDAEYFTPREQNLIASLSRDHRTLADVARLATRRFRPKEDTEFHYIEIGDVTGCGTADSRPVPGVSAPSRAQWIVCSGDVITTTVRPIRRLSAIIKPEQTGFVCSSGFAVLEPTGIEPEVLLTYLRLPLVCELLDLHTTASMYPAISTTDLMRIPISLPDESTRDRIVANIRESFIARREARCRLHEAKRIVEEAILGG</sequence>